<comment type="similarity">
    <text evidence="1">Belongs to the plant acyltransferase family.</text>
</comment>
<evidence type="ECO:0000313" key="4">
    <source>
        <dbReference type="EMBL" id="OAY78500.1"/>
    </source>
</evidence>
<proteinExistence type="inferred from homology"/>
<dbReference type="AlphaFoldDB" id="A0A199VP62"/>
<protein>
    <submittedName>
        <fullName evidence="7">Uncharacterized protein LOC109714976</fullName>
    </submittedName>
</protein>
<dbReference type="InterPro" id="IPR023213">
    <property type="entry name" value="CAT-like_dom_sf"/>
</dbReference>
<dbReference type="EMBL" id="LSRQ01001266">
    <property type="protein sequence ID" value="OAY78500.1"/>
    <property type="molecule type" value="Genomic_DNA"/>
</dbReference>
<reference evidence="7" key="2">
    <citation type="submission" date="2025-04" db="UniProtKB">
        <authorList>
            <consortium name="RefSeq"/>
        </authorList>
    </citation>
    <scope>IDENTIFICATION</scope>
    <source>
        <tissue evidence="7">Leaf</tissue>
    </source>
</reference>
<evidence type="ECO:0000313" key="6">
    <source>
        <dbReference type="Proteomes" id="UP000515123"/>
    </source>
</evidence>
<evidence type="ECO:0000256" key="3">
    <source>
        <dbReference type="ARBA" id="ARBA00023315"/>
    </source>
</evidence>
<keyword evidence="2" id="KW-0808">Transferase</keyword>
<dbReference type="RefSeq" id="XP_020095336.1">
    <property type="nucleotide sequence ID" value="XM_020239747.1"/>
</dbReference>
<name>A0A199VP62_ANACO</name>
<dbReference type="GO" id="GO:0016747">
    <property type="term" value="F:acyltransferase activity, transferring groups other than amino-acyl groups"/>
    <property type="evidence" value="ECO:0007669"/>
    <property type="project" value="TreeGrafter"/>
</dbReference>
<dbReference type="Pfam" id="PF02458">
    <property type="entry name" value="Transferase"/>
    <property type="match status" value="1"/>
</dbReference>
<accession>A0A199VP62</accession>
<dbReference type="Gene3D" id="3.30.559.10">
    <property type="entry name" value="Chloramphenicol acetyltransferase-like domain"/>
    <property type="match status" value="1"/>
</dbReference>
<dbReference type="GeneID" id="109714976"/>
<dbReference type="PANTHER" id="PTHR31642:SF299">
    <property type="entry name" value="OS02G0653400 PROTEIN"/>
    <property type="match status" value="1"/>
</dbReference>
<dbReference type="PANTHER" id="PTHR31642">
    <property type="entry name" value="TRICHOTHECENE 3-O-ACETYLTRANSFERASE"/>
    <property type="match status" value="1"/>
</dbReference>
<reference evidence="4 5" key="1">
    <citation type="journal article" date="2016" name="DNA Res.">
        <title>The draft genome of MD-2 pineapple using hybrid error correction of long reads.</title>
        <authorList>
            <person name="Redwan R.M."/>
            <person name="Saidin A."/>
            <person name="Kumar S.V."/>
        </authorList>
    </citation>
    <scope>NUCLEOTIDE SEQUENCE [LARGE SCALE GENOMIC DNA]</scope>
    <source>
        <strain evidence="5">cv. MD2</strain>
        <tissue evidence="4">Leaf</tissue>
    </source>
</reference>
<dbReference type="STRING" id="4615.A0A199VP62"/>
<dbReference type="OrthoDB" id="756073at2759"/>
<evidence type="ECO:0000313" key="7">
    <source>
        <dbReference type="RefSeq" id="XP_020095336.1"/>
    </source>
</evidence>
<gene>
    <name evidence="7" type="primary">LOC109714976</name>
    <name evidence="4" type="ORF">ACMD2_15782</name>
</gene>
<dbReference type="Proteomes" id="UP000092600">
    <property type="component" value="Unassembled WGS sequence"/>
</dbReference>
<dbReference type="Proteomes" id="UP000515123">
    <property type="component" value="Linkage group 9"/>
</dbReference>
<evidence type="ECO:0000256" key="2">
    <source>
        <dbReference type="ARBA" id="ARBA00022679"/>
    </source>
</evidence>
<dbReference type="InterPro" id="IPR050317">
    <property type="entry name" value="Plant_Fungal_Acyltransferase"/>
</dbReference>
<organism evidence="4 5">
    <name type="scientific">Ananas comosus</name>
    <name type="common">Pineapple</name>
    <name type="synonym">Ananas ananas</name>
    <dbReference type="NCBI Taxonomy" id="4615"/>
    <lineage>
        <taxon>Eukaryota</taxon>
        <taxon>Viridiplantae</taxon>
        <taxon>Streptophyta</taxon>
        <taxon>Embryophyta</taxon>
        <taxon>Tracheophyta</taxon>
        <taxon>Spermatophyta</taxon>
        <taxon>Magnoliopsida</taxon>
        <taxon>Liliopsida</taxon>
        <taxon>Poales</taxon>
        <taxon>Bromeliaceae</taxon>
        <taxon>Bromelioideae</taxon>
        <taxon>Ananas</taxon>
    </lineage>
</organism>
<evidence type="ECO:0000256" key="1">
    <source>
        <dbReference type="ARBA" id="ARBA00009861"/>
    </source>
</evidence>
<evidence type="ECO:0000313" key="5">
    <source>
        <dbReference type="Proteomes" id="UP000092600"/>
    </source>
</evidence>
<keyword evidence="6" id="KW-1185">Reference proteome</keyword>
<sequence length="384" mass="42237">MAGRILPKELHIEAMQTAMPCRVTEPGRRPRRIAAAAAYAAPLFQSRFRIILYYRSAGKEESAWTVAAWMKESLSAALAERPELAGRLRRAAVGEGEGGWEVKLNDAGVRLLQAAVAEVSMAEFLEAAAATGTAAAAEKEAPLAFWVDVDAENPEFSALFYVQVTQFQGDGYAIGICCSLLLADPLFLIQFLKSWAETQTQMLAQGLLTKTPIFHLGHFQRPTHPKHLKSIPFDSSTASTVTVLFKISYNGGRDELPYKAIAFACLKEAAERVKGKVVDKFCLMINYGDGVPKDLRIESCTRPEVPSPPVDLQLDGTIKMVQWGQFGIEELTLTQENKPVHVTYQMISPSSFSSNDEGLVVIMSPYEEIKGVSEMMMSITIPKK</sequence>
<dbReference type="Gramene" id="Aco018303.1.mrna1">
    <property type="protein sequence ID" value="Aco018303.1.mrna1"/>
    <property type="gene ID" value="Aco018303.1.path1"/>
</dbReference>
<keyword evidence="3" id="KW-0012">Acyltransferase</keyword>